<proteinExistence type="predicted"/>
<evidence type="ECO:0000313" key="9">
    <source>
        <dbReference type="EMBL" id="MBP1326336.1"/>
    </source>
</evidence>
<feature type="domain" description="FAD/NAD(P)-binding" evidence="8">
    <location>
        <begin position="8"/>
        <end position="215"/>
    </location>
</feature>
<evidence type="ECO:0000256" key="1">
    <source>
        <dbReference type="ARBA" id="ARBA00001974"/>
    </source>
</evidence>
<keyword evidence="4" id="KW-0274">FAD</keyword>
<dbReference type="RefSeq" id="WP_209705264.1">
    <property type="nucleotide sequence ID" value="NZ_JAFIDA010000001.1"/>
</dbReference>
<evidence type="ECO:0000256" key="3">
    <source>
        <dbReference type="ARBA" id="ARBA00022630"/>
    </source>
</evidence>
<evidence type="ECO:0000313" key="10">
    <source>
        <dbReference type="Proteomes" id="UP000675163"/>
    </source>
</evidence>
<dbReference type="Gene3D" id="3.40.50.720">
    <property type="entry name" value="NAD(P)-binding Rossmann-like Domain"/>
    <property type="match status" value="1"/>
</dbReference>
<dbReference type="GO" id="GO:0004324">
    <property type="term" value="F:ferredoxin-NADP+ reductase activity"/>
    <property type="evidence" value="ECO:0007669"/>
    <property type="project" value="UniProtKB-EC"/>
</dbReference>
<dbReference type="AlphaFoldDB" id="A0A940PY82"/>
<dbReference type="PANTHER" id="PTHR48467:SF1">
    <property type="entry name" value="GLUTAMATE SYNTHASE 1 [NADH], CHLOROPLASTIC-LIKE"/>
    <property type="match status" value="1"/>
</dbReference>
<accession>A0A940PY82</accession>
<gene>
    <name evidence="9" type="ORF">JOF28_001568</name>
</gene>
<evidence type="ECO:0000259" key="8">
    <source>
        <dbReference type="Pfam" id="PF07992"/>
    </source>
</evidence>
<comment type="caution">
    <text evidence="9">The sequence shown here is derived from an EMBL/GenBank/DDBJ whole genome shotgun (WGS) entry which is preliminary data.</text>
</comment>
<dbReference type="InterPro" id="IPR023753">
    <property type="entry name" value="FAD/NAD-binding_dom"/>
</dbReference>
<evidence type="ECO:0000256" key="7">
    <source>
        <dbReference type="ARBA" id="ARBA00047776"/>
    </source>
</evidence>
<keyword evidence="6 9" id="KW-0560">Oxidoreductase</keyword>
<keyword evidence="5" id="KW-0521">NADP</keyword>
<dbReference type="SUPFAM" id="SSF51971">
    <property type="entry name" value="Nucleotide-binding domain"/>
    <property type="match status" value="1"/>
</dbReference>
<keyword evidence="3" id="KW-0285">Flavoprotein</keyword>
<dbReference type="Proteomes" id="UP000675163">
    <property type="component" value="Unassembled WGS sequence"/>
</dbReference>
<protein>
    <recommendedName>
        <fullName evidence="2">ferredoxin--NADP(+) reductase</fullName>
        <ecNumber evidence="2">1.18.1.2</ecNumber>
    </recommendedName>
</protein>
<dbReference type="Gene3D" id="3.50.50.60">
    <property type="entry name" value="FAD/NAD(P)-binding domain"/>
    <property type="match status" value="1"/>
</dbReference>
<dbReference type="PANTHER" id="PTHR48467">
    <property type="entry name" value="GLUTAMATE SYNTHASE 1 [NADH], CHLOROPLASTIC-LIKE"/>
    <property type="match status" value="1"/>
</dbReference>
<evidence type="ECO:0000256" key="5">
    <source>
        <dbReference type="ARBA" id="ARBA00022857"/>
    </source>
</evidence>
<dbReference type="PRINTS" id="PR00419">
    <property type="entry name" value="ADXRDTASE"/>
</dbReference>
<evidence type="ECO:0000256" key="6">
    <source>
        <dbReference type="ARBA" id="ARBA00023002"/>
    </source>
</evidence>
<dbReference type="Pfam" id="PF07992">
    <property type="entry name" value="Pyr_redox_2"/>
    <property type="match status" value="1"/>
</dbReference>
<dbReference type="InterPro" id="IPR036188">
    <property type="entry name" value="FAD/NAD-bd_sf"/>
</dbReference>
<dbReference type="EC" id="1.18.1.2" evidence="2"/>
<reference evidence="9" key="1">
    <citation type="submission" date="2021-02" db="EMBL/GenBank/DDBJ databases">
        <title>Sequencing the genomes of 1000 actinobacteria strains.</title>
        <authorList>
            <person name="Klenk H.-P."/>
        </authorList>
    </citation>
    <scope>NUCLEOTIDE SEQUENCE</scope>
    <source>
        <strain evidence="9">DSM 22850</strain>
    </source>
</reference>
<comment type="cofactor">
    <cofactor evidence="1">
        <name>FAD</name>
        <dbReference type="ChEBI" id="CHEBI:57692"/>
    </cofactor>
</comment>
<dbReference type="EMBL" id="JAFIDA010000001">
    <property type="protein sequence ID" value="MBP1326336.1"/>
    <property type="molecule type" value="Genomic_DNA"/>
</dbReference>
<organism evidence="9 10">
    <name type="scientific">Leucobacter exalbidus</name>
    <dbReference type="NCBI Taxonomy" id="662960"/>
    <lineage>
        <taxon>Bacteria</taxon>
        <taxon>Bacillati</taxon>
        <taxon>Actinomycetota</taxon>
        <taxon>Actinomycetes</taxon>
        <taxon>Micrococcales</taxon>
        <taxon>Microbacteriaceae</taxon>
        <taxon>Leucobacter</taxon>
    </lineage>
</organism>
<keyword evidence="10" id="KW-1185">Reference proteome</keyword>
<comment type="catalytic activity">
    <reaction evidence="7">
        <text>2 reduced [2Fe-2S]-[ferredoxin] + NADP(+) + H(+) = 2 oxidized [2Fe-2S]-[ferredoxin] + NADPH</text>
        <dbReference type="Rhea" id="RHEA:20125"/>
        <dbReference type="Rhea" id="RHEA-COMP:10000"/>
        <dbReference type="Rhea" id="RHEA-COMP:10001"/>
        <dbReference type="ChEBI" id="CHEBI:15378"/>
        <dbReference type="ChEBI" id="CHEBI:33737"/>
        <dbReference type="ChEBI" id="CHEBI:33738"/>
        <dbReference type="ChEBI" id="CHEBI:57783"/>
        <dbReference type="ChEBI" id="CHEBI:58349"/>
        <dbReference type="EC" id="1.18.1.2"/>
    </reaction>
</comment>
<sequence length="437" mass="46094">MSTENSVKIAVVGAGAAGCYLAQALQRSLSAAEIVIFDRYASPFGLIRYGVAADHQHTKAITRQFERMFRSPDIRFAGGVHIGEGAEAQLSVNDLAAQFDAVVLATGRYEDRPLGVLGEELQGVFGAGAITRRLNSAPNATQALDELGDEIVIVGAGNVAMDVLRFLAKPASLYAGSDIDDEALEEYARGPAKRVTVLSRSSAAKSAFDPQMLKEIIDLDSVHLTAYGVESPDGDIDARGSARLELVGSGNGSSGGSHDVQVDLHFGAEPVELLGDARVTGVALVRQSERVIIDATSVITAIGFELGDTRLVSAAWSSEESTDASVFEPSDSGKVAPGVYRTGWLKRGATGGVPENRACAKSVAAEIEADLQSGELAPRSDKAGWVGLPADVRELAVSYSDWLRLDEHERAGAGAERVRRKVKTAQDMIRVARGASS</sequence>
<evidence type="ECO:0000256" key="4">
    <source>
        <dbReference type="ARBA" id="ARBA00022827"/>
    </source>
</evidence>
<evidence type="ECO:0000256" key="2">
    <source>
        <dbReference type="ARBA" id="ARBA00013223"/>
    </source>
</evidence>
<name>A0A940PY82_9MICO</name>
<dbReference type="InterPro" id="IPR055275">
    <property type="entry name" value="Ferredox_Rdtase"/>
</dbReference>